<evidence type="ECO:0000256" key="5">
    <source>
        <dbReference type="ARBA" id="ARBA00023136"/>
    </source>
</evidence>
<dbReference type="Proteomes" id="UP000594263">
    <property type="component" value="Unplaced"/>
</dbReference>
<evidence type="ECO:0000313" key="9">
    <source>
        <dbReference type="Proteomes" id="UP000594263"/>
    </source>
</evidence>
<organism evidence="8 9">
    <name type="scientific">Kalanchoe fedtschenkoi</name>
    <name type="common">Lavender scallops</name>
    <name type="synonym">South American air plant</name>
    <dbReference type="NCBI Taxonomy" id="63787"/>
    <lineage>
        <taxon>Eukaryota</taxon>
        <taxon>Viridiplantae</taxon>
        <taxon>Streptophyta</taxon>
        <taxon>Embryophyta</taxon>
        <taxon>Tracheophyta</taxon>
        <taxon>Spermatophyta</taxon>
        <taxon>Magnoliopsida</taxon>
        <taxon>eudicotyledons</taxon>
        <taxon>Gunneridae</taxon>
        <taxon>Pentapetalae</taxon>
        <taxon>Saxifragales</taxon>
        <taxon>Crassulaceae</taxon>
        <taxon>Kalanchoe</taxon>
    </lineage>
</organism>
<keyword evidence="3 6" id="KW-0256">Endoplasmic reticulum</keyword>
<dbReference type="OMA" id="IMYERYE"/>
<proteinExistence type="predicted"/>
<feature type="transmembrane region" description="Helical" evidence="6">
    <location>
        <begin position="132"/>
        <end position="149"/>
    </location>
</feature>
<evidence type="ECO:0000256" key="4">
    <source>
        <dbReference type="ARBA" id="ARBA00022989"/>
    </source>
</evidence>
<dbReference type="PROSITE" id="PS50845">
    <property type="entry name" value="RETICULON"/>
    <property type="match status" value="1"/>
</dbReference>
<protein>
    <recommendedName>
        <fullName evidence="6">Reticulon-like protein</fullName>
    </recommendedName>
</protein>
<accession>A0A7N0U2B2</accession>
<dbReference type="Gramene" id="Kaladp0050s0324.1.v1.1">
    <property type="protein sequence ID" value="Kaladp0050s0324.1.v1.1"/>
    <property type="gene ID" value="Kaladp0050s0324.v1.1"/>
</dbReference>
<keyword evidence="5 6" id="KW-0472">Membrane</keyword>
<evidence type="ECO:0000256" key="1">
    <source>
        <dbReference type="ARBA" id="ARBA00004477"/>
    </source>
</evidence>
<evidence type="ECO:0000256" key="3">
    <source>
        <dbReference type="ARBA" id="ARBA00022824"/>
    </source>
</evidence>
<dbReference type="AlphaFoldDB" id="A0A7N0U2B2"/>
<comment type="subcellular location">
    <subcellularLocation>
        <location evidence="1 6">Endoplasmic reticulum membrane</location>
        <topology evidence="1 6">Multi-pass membrane protein</topology>
    </subcellularLocation>
</comment>
<keyword evidence="4 6" id="KW-1133">Transmembrane helix</keyword>
<sequence>MPIYSSDSDGYGAPPQKFFSRQKSLYSVLGRGKVADILLWRRKNLSAGILFGFTFIWFLFQVLDYTFITLLCHSVIILMIGLFVWSNGAGFINIPPPRLRDIGLSESTFRTFFMRIRWFAEMFYDIARGRDMRLFFVIILSLWIFSVLGNHFSTLNLLYIGFLCIETIPALYERYKNEVDYLASKGSRDAKKLFRKIDSTVLKKIPRGPVKEKRRY</sequence>
<keyword evidence="2 6" id="KW-0812">Transmembrane</keyword>
<feature type="transmembrane region" description="Helical" evidence="6">
    <location>
        <begin position="44"/>
        <end position="60"/>
    </location>
</feature>
<evidence type="ECO:0000256" key="2">
    <source>
        <dbReference type="ARBA" id="ARBA00022692"/>
    </source>
</evidence>
<feature type="transmembrane region" description="Helical" evidence="6">
    <location>
        <begin position="66"/>
        <end position="85"/>
    </location>
</feature>
<dbReference type="PANTHER" id="PTHR10994:SF157">
    <property type="entry name" value="RETICULON-LIKE PROTEIN B14"/>
    <property type="match status" value="1"/>
</dbReference>
<evidence type="ECO:0000259" key="7">
    <source>
        <dbReference type="PROSITE" id="PS50845"/>
    </source>
</evidence>
<dbReference type="EnsemblPlants" id="Kaladp0050s0324.1.v1.1">
    <property type="protein sequence ID" value="Kaladp0050s0324.1.v1.1"/>
    <property type="gene ID" value="Kaladp0050s0324.v1.1"/>
</dbReference>
<reference evidence="8" key="1">
    <citation type="submission" date="2021-01" db="UniProtKB">
        <authorList>
            <consortium name="EnsemblPlants"/>
        </authorList>
    </citation>
    <scope>IDENTIFICATION</scope>
</reference>
<evidence type="ECO:0000313" key="8">
    <source>
        <dbReference type="EnsemblPlants" id="Kaladp0050s0324.1.v1.1"/>
    </source>
</evidence>
<dbReference type="InterPro" id="IPR003388">
    <property type="entry name" value="Reticulon"/>
</dbReference>
<name>A0A7N0U2B2_KALFE</name>
<dbReference type="InterPro" id="IPR045064">
    <property type="entry name" value="Reticulon-like"/>
</dbReference>
<dbReference type="PANTHER" id="PTHR10994">
    <property type="entry name" value="RETICULON"/>
    <property type="match status" value="1"/>
</dbReference>
<dbReference type="GO" id="GO:0009617">
    <property type="term" value="P:response to bacterium"/>
    <property type="evidence" value="ECO:0007669"/>
    <property type="project" value="InterPro"/>
</dbReference>
<keyword evidence="9" id="KW-1185">Reference proteome</keyword>
<evidence type="ECO:0000256" key="6">
    <source>
        <dbReference type="RuleBase" id="RU363132"/>
    </source>
</evidence>
<dbReference type="GO" id="GO:0005789">
    <property type="term" value="C:endoplasmic reticulum membrane"/>
    <property type="evidence" value="ECO:0007669"/>
    <property type="project" value="UniProtKB-SubCell"/>
</dbReference>
<feature type="domain" description="Reticulon" evidence="7">
    <location>
        <begin position="34"/>
        <end position="216"/>
    </location>
</feature>
<dbReference type="Pfam" id="PF02453">
    <property type="entry name" value="Reticulon"/>
    <property type="match status" value="1"/>
</dbReference>